<dbReference type="GO" id="GO:0006351">
    <property type="term" value="P:DNA-templated transcription"/>
    <property type="evidence" value="ECO:0007669"/>
    <property type="project" value="TreeGrafter"/>
</dbReference>
<dbReference type="PANTHER" id="PTHR30537:SF5">
    <property type="entry name" value="HTH-TYPE TRANSCRIPTIONAL ACTIVATOR TTDR-RELATED"/>
    <property type="match status" value="1"/>
</dbReference>
<dbReference type="SUPFAM" id="SSF53850">
    <property type="entry name" value="Periplasmic binding protein-like II"/>
    <property type="match status" value="1"/>
</dbReference>
<dbReference type="PROSITE" id="PS50931">
    <property type="entry name" value="HTH_LYSR"/>
    <property type="match status" value="1"/>
</dbReference>
<dbReference type="InterPro" id="IPR058163">
    <property type="entry name" value="LysR-type_TF_proteobact-type"/>
</dbReference>
<reference evidence="6 7" key="1">
    <citation type="submission" date="2020-08" db="EMBL/GenBank/DDBJ databases">
        <title>Genome sequence of Diaphorobacter ruginosibacter DSM 27467T.</title>
        <authorList>
            <person name="Hyun D.-W."/>
            <person name="Bae J.-W."/>
        </authorList>
    </citation>
    <scope>NUCLEOTIDE SEQUENCE [LARGE SCALE GENOMIC DNA]</scope>
    <source>
        <strain evidence="6 7">DSM 27467</strain>
    </source>
</reference>
<keyword evidence="2" id="KW-0805">Transcription regulation</keyword>
<evidence type="ECO:0000313" key="6">
    <source>
        <dbReference type="EMBL" id="QNN57000.1"/>
    </source>
</evidence>
<keyword evidence="7" id="KW-1185">Reference proteome</keyword>
<name>A0A7G9RN25_9BURK</name>
<evidence type="ECO:0000313" key="7">
    <source>
        <dbReference type="Proteomes" id="UP000515811"/>
    </source>
</evidence>
<evidence type="ECO:0000256" key="3">
    <source>
        <dbReference type="ARBA" id="ARBA00023125"/>
    </source>
</evidence>
<dbReference type="RefSeq" id="WP_187597265.1">
    <property type="nucleotide sequence ID" value="NZ_CP060714.1"/>
</dbReference>
<evidence type="ECO:0000259" key="5">
    <source>
        <dbReference type="PROSITE" id="PS50931"/>
    </source>
</evidence>
<feature type="domain" description="HTH lysR-type" evidence="5">
    <location>
        <begin position="1"/>
        <end position="59"/>
    </location>
</feature>
<accession>A0A7G9RN25</accession>
<dbReference type="InterPro" id="IPR005119">
    <property type="entry name" value="LysR_subst-bd"/>
</dbReference>
<evidence type="ECO:0000256" key="4">
    <source>
        <dbReference type="ARBA" id="ARBA00023163"/>
    </source>
</evidence>
<dbReference type="PRINTS" id="PR00039">
    <property type="entry name" value="HTHLYSR"/>
</dbReference>
<dbReference type="FunFam" id="1.10.10.10:FF:000001">
    <property type="entry name" value="LysR family transcriptional regulator"/>
    <property type="match status" value="1"/>
</dbReference>
<dbReference type="Gene3D" id="1.10.10.10">
    <property type="entry name" value="Winged helix-like DNA-binding domain superfamily/Winged helix DNA-binding domain"/>
    <property type="match status" value="1"/>
</dbReference>
<evidence type="ECO:0000256" key="2">
    <source>
        <dbReference type="ARBA" id="ARBA00023015"/>
    </source>
</evidence>
<keyword evidence="3" id="KW-0238">DNA-binding</keyword>
<dbReference type="InterPro" id="IPR036388">
    <property type="entry name" value="WH-like_DNA-bd_sf"/>
</dbReference>
<evidence type="ECO:0000256" key="1">
    <source>
        <dbReference type="ARBA" id="ARBA00009437"/>
    </source>
</evidence>
<dbReference type="InterPro" id="IPR036390">
    <property type="entry name" value="WH_DNA-bd_sf"/>
</dbReference>
<keyword evidence="4" id="KW-0804">Transcription</keyword>
<comment type="similarity">
    <text evidence="1">Belongs to the LysR transcriptional regulatory family.</text>
</comment>
<dbReference type="SUPFAM" id="SSF46785">
    <property type="entry name" value="Winged helix' DNA-binding domain"/>
    <property type="match status" value="1"/>
</dbReference>
<dbReference type="FunFam" id="3.40.190.290:FF:000001">
    <property type="entry name" value="Transcriptional regulator, LysR family"/>
    <property type="match status" value="1"/>
</dbReference>
<dbReference type="GO" id="GO:0043565">
    <property type="term" value="F:sequence-specific DNA binding"/>
    <property type="evidence" value="ECO:0007669"/>
    <property type="project" value="TreeGrafter"/>
</dbReference>
<dbReference type="Pfam" id="PF03466">
    <property type="entry name" value="LysR_substrate"/>
    <property type="match status" value="1"/>
</dbReference>
<gene>
    <name evidence="6" type="ORF">H9K76_21350</name>
</gene>
<dbReference type="Pfam" id="PF00126">
    <property type="entry name" value="HTH_1"/>
    <property type="match status" value="1"/>
</dbReference>
<dbReference type="Proteomes" id="UP000515811">
    <property type="component" value="Chromosome"/>
</dbReference>
<dbReference type="Gene3D" id="3.40.190.290">
    <property type="match status" value="1"/>
</dbReference>
<sequence length="303" mass="33427">MDRIQALLLFTRVVDLGSFSRAAAELGMGQPSATKQIARMEKELGARLLHRSTHGVTPTEVGKLYYDKCKLIVHHDEEARSVASLMQSQVQGVLRISTSIAFGRRVLAPMVSNFMRTHPLLRVDLSFDDRYVNLVEQGVDVAIRMGRLADSSLGATYLGVSPWVVVASPNYLREHGAPTQPADLAAHDALVYSTVQGDAIWHFSTAHESTQAIAVNGRLRSNNLSVLLAAARDGFGIAVLPHYVAHDGLRTGELVPVLDGWNLPTQEIHAVFPSPRLVPAKVQELVAWLKSEFTDDWWRPARR</sequence>
<dbReference type="KEGG" id="drg:H9K76_21350"/>
<dbReference type="EMBL" id="CP060714">
    <property type="protein sequence ID" value="QNN57000.1"/>
    <property type="molecule type" value="Genomic_DNA"/>
</dbReference>
<dbReference type="GO" id="GO:0003700">
    <property type="term" value="F:DNA-binding transcription factor activity"/>
    <property type="evidence" value="ECO:0007669"/>
    <property type="project" value="InterPro"/>
</dbReference>
<protein>
    <submittedName>
        <fullName evidence="6">LysR family transcriptional regulator</fullName>
    </submittedName>
</protein>
<organism evidence="6 7">
    <name type="scientific">Diaphorobacter ruginosibacter</name>
    <dbReference type="NCBI Taxonomy" id="1715720"/>
    <lineage>
        <taxon>Bacteria</taxon>
        <taxon>Pseudomonadati</taxon>
        <taxon>Pseudomonadota</taxon>
        <taxon>Betaproteobacteria</taxon>
        <taxon>Burkholderiales</taxon>
        <taxon>Comamonadaceae</taxon>
        <taxon>Diaphorobacter</taxon>
    </lineage>
</organism>
<proteinExistence type="inferred from homology"/>
<dbReference type="CDD" id="cd08422">
    <property type="entry name" value="PBP2_CrgA_like"/>
    <property type="match status" value="1"/>
</dbReference>
<dbReference type="AlphaFoldDB" id="A0A7G9RN25"/>
<dbReference type="PANTHER" id="PTHR30537">
    <property type="entry name" value="HTH-TYPE TRANSCRIPTIONAL REGULATOR"/>
    <property type="match status" value="1"/>
</dbReference>
<dbReference type="InterPro" id="IPR000847">
    <property type="entry name" value="LysR_HTH_N"/>
</dbReference>